<organism evidence="7 8">
    <name type="scientific">Periweissella fabaria</name>
    <dbReference type="NCBI Taxonomy" id="546157"/>
    <lineage>
        <taxon>Bacteria</taxon>
        <taxon>Bacillati</taxon>
        <taxon>Bacillota</taxon>
        <taxon>Bacilli</taxon>
        <taxon>Lactobacillales</taxon>
        <taxon>Lactobacillaceae</taxon>
        <taxon>Periweissella</taxon>
    </lineage>
</organism>
<evidence type="ECO:0000256" key="1">
    <source>
        <dbReference type="ARBA" id="ARBA00004141"/>
    </source>
</evidence>
<accession>A0ABM8Z8I4</accession>
<name>A0ABM8Z8I4_9LACO</name>
<reference evidence="7 8" key="1">
    <citation type="submission" date="2021-11" db="EMBL/GenBank/DDBJ databases">
        <authorList>
            <person name="Depoorter E."/>
        </authorList>
    </citation>
    <scope>NUCLEOTIDE SEQUENCE [LARGE SCALE GENOMIC DNA]</scope>
    <source>
        <strain evidence="7 8">LMG 24289</strain>
    </source>
</reference>
<keyword evidence="3 5" id="KW-1133">Transmembrane helix</keyword>
<feature type="transmembrane region" description="Helical" evidence="5">
    <location>
        <begin position="21"/>
        <end position="40"/>
    </location>
</feature>
<dbReference type="InterPro" id="IPR013525">
    <property type="entry name" value="ABC2_TM"/>
</dbReference>
<evidence type="ECO:0000256" key="3">
    <source>
        <dbReference type="ARBA" id="ARBA00022989"/>
    </source>
</evidence>
<sequence>MRVLLTSLRLQFKQSLSRSTYRFVIIIQPILNTILLYFILSNKNFVNVGEYLFVNVSVMNLWSSIVFSSLSDLTREKRMGVLGSNFASPVKFQWIYGGKVIANLILALWSFAVSYLIIQYVFDLNIVLPNVYTLITVYFLLLISFTTLSLFLSYFFLLNRQAIFWINVLEYPIYLLSGIATSIQKLPWFLQIISWLLPTKWIVGLLHQIFNAKYNILTSANVYGLLILTALYGIGIIVMNNIMERKILVEGQLEVY</sequence>
<dbReference type="PANTHER" id="PTHR43027:SF1">
    <property type="entry name" value="DOXORUBICIN RESISTANCE ABC TRANSPORTER PERMEASE PROTEIN DRRC-RELATED"/>
    <property type="match status" value="1"/>
</dbReference>
<dbReference type="EMBL" id="CAKKNS010000011">
    <property type="protein sequence ID" value="CAH0417523.1"/>
    <property type="molecule type" value="Genomic_DNA"/>
</dbReference>
<evidence type="ECO:0000256" key="2">
    <source>
        <dbReference type="ARBA" id="ARBA00022692"/>
    </source>
</evidence>
<feature type="transmembrane region" description="Helical" evidence="5">
    <location>
        <begin position="134"/>
        <end position="157"/>
    </location>
</feature>
<keyword evidence="4 5" id="KW-0472">Membrane</keyword>
<keyword evidence="8" id="KW-1185">Reference proteome</keyword>
<dbReference type="InterPro" id="IPR052902">
    <property type="entry name" value="ABC-2_transporter"/>
</dbReference>
<feature type="transmembrane region" description="Helical" evidence="5">
    <location>
        <begin position="52"/>
        <end position="70"/>
    </location>
</feature>
<protein>
    <recommendedName>
        <fullName evidence="6">ABC-2 type transporter transmembrane domain-containing protein</fullName>
    </recommendedName>
</protein>
<dbReference type="Pfam" id="PF01061">
    <property type="entry name" value="ABC2_membrane"/>
    <property type="match status" value="1"/>
</dbReference>
<evidence type="ECO:0000313" key="8">
    <source>
        <dbReference type="Proteomes" id="UP000789707"/>
    </source>
</evidence>
<gene>
    <name evidence="7" type="ORF">WFA24289_01865</name>
</gene>
<dbReference type="PANTHER" id="PTHR43027">
    <property type="entry name" value="DOXORUBICIN RESISTANCE ABC TRANSPORTER PERMEASE PROTEIN DRRC-RELATED"/>
    <property type="match status" value="1"/>
</dbReference>
<evidence type="ECO:0000313" key="7">
    <source>
        <dbReference type="EMBL" id="CAH0417523.1"/>
    </source>
</evidence>
<feature type="transmembrane region" description="Helical" evidence="5">
    <location>
        <begin position="189"/>
        <end position="210"/>
    </location>
</feature>
<evidence type="ECO:0000259" key="6">
    <source>
        <dbReference type="Pfam" id="PF01061"/>
    </source>
</evidence>
<keyword evidence="2 5" id="KW-0812">Transmembrane</keyword>
<dbReference type="Proteomes" id="UP000789707">
    <property type="component" value="Unassembled WGS sequence"/>
</dbReference>
<comment type="caution">
    <text evidence="7">The sequence shown here is derived from an EMBL/GenBank/DDBJ whole genome shotgun (WGS) entry which is preliminary data.</text>
</comment>
<evidence type="ECO:0000256" key="5">
    <source>
        <dbReference type="SAM" id="Phobius"/>
    </source>
</evidence>
<evidence type="ECO:0000256" key="4">
    <source>
        <dbReference type="ARBA" id="ARBA00023136"/>
    </source>
</evidence>
<feature type="transmembrane region" description="Helical" evidence="5">
    <location>
        <begin position="222"/>
        <end position="243"/>
    </location>
</feature>
<dbReference type="RefSeq" id="WP_230097546.1">
    <property type="nucleotide sequence ID" value="NZ_CAKKNS010000011.1"/>
</dbReference>
<proteinExistence type="predicted"/>
<comment type="subcellular location">
    <subcellularLocation>
        <location evidence="1">Membrane</location>
        <topology evidence="1">Multi-pass membrane protein</topology>
    </subcellularLocation>
</comment>
<feature type="transmembrane region" description="Helical" evidence="5">
    <location>
        <begin position="164"/>
        <end position="183"/>
    </location>
</feature>
<feature type="transmembrane region" description="Helical" evidence="5">
    <location>
        <begin position="100"/>
        <end position="122"/>
    </location>
</feature>
<feature type="domain" description="ABC-2 type transporter transmembrane" evidence="6">
    <location>
        <begin position="5"/>
        <end position="209"/>
    </location>
</feature>